<sequence>MSQSIKYTTNPFPILISETTGFFINPENIIQAIEYTNKLIAELPKAVYSNIDYKAISGLIGACFCTGISLNSNNNAIVNPNEKGYPDIIPTIAITDKQANLMNYPKGIEVKCTSGSVSTDSKIKKFSPRLEHINHITWQAHHRDGKHLLGVIWDFIEEDSLPVISGVFYSNQLKQEDWGKISGISGRNTKVCSLLSSGKKKMGDGWIAIIENPNYKSTYLKKLTGK</sequence>
<reference evidence="1 2" key="1">
    <citation type="submission" date="2010-09" db="EMBL/GenBank/DDBJ databases">
        <authorList>
            <person name="Daugherty S.C."/>
            <person name="Tallon L.J."/>
            <person name="Jones K.M."/>
            <person name="Liu X."/>
            <person name="Kilian M."/>
            <person name="Tettelin H."/>
        </authorList>
    </citation>
    <scope>NUCLEOTIDE SEQUENCE [LARGE SCALE GENOMIC DNA]</scope>
    <source>
        <strain evidence="1 2">SK597</strain>
    </source>
</reference>
<name>E1LRY9_STRMT</name>
<evidence type="ECO:0000313" key="2">
    <source>
        <dbReference type="Proteomes" id="UP000003316"/>
    </source>
</evidence>
<dbReference type="AlphaFoldDB" id="E1LRY9"/>
<protein>
    <submittedName>
        <fullName evidence="1">Uncharacterized protein</fullName>
    </submittedName>
</protein>
<accession>E1LRY9</accession>
<evidence type="ECO:0000313" key="1">
    <source>
        <dbReference type="EMBL" id="EFO00750.1"/>
    </source>
</evidence>
<comment type="caution">
    <text evidence="1">The sequence shown here is derived from an EMBL/GenBank/DDBJ whole genome shotgun (WGS) entry which is preliminary data.</text>
</comment>
<proteinExistence type="predicted"/>
<gene>
    <name evidence="1" type="ORF">SMSK597_0728</name>
</gene>
<dbReference type="eggNOG" id="ENOG5033SIZ">
    <property type="taxonomic scope" value="Bacteria"/>
</dbReference>
<dbReference type="EMBL" id="AEDV01000038">
    <property type="protein sequence ID" value="EFO00750.1"/>
    <property type="molecule type" value="Genomic_DNA"/>
</dbReference>
<organism evidence="1 2">
    <name type="scientific">Streptococcus mitis SK597</name>
    <dbReference type="NCBI Taxonomy" id="585204"/>
    <lineage>
        <taxon>Bacteria</taxon>
        <taxon>Bacillati</taxon>
        <taxon>Bacillota</taxon>
        <taxon>Bacilli</taxon>
        <taxon>Lactobacillales</taxon>
        <taxon>Streptococcaceae</taxon>
        <taxon>Streptococcus</taxon>
        <taxon>Streptococcus mitis group</taxon>
    </lineage>
</organism>
<dbReference type="Proteomes" id="UP000003316">
    <property type="component" value="Unassembled WGS sequence"/>
</dbReference>
<dbReference type="RefSeq" id="WP_000083388.1">
    <property type="nucleotide sequence ID" value="NZ_AEDV01000038.1"/>
</dbReference>